<dbReference type="Pfam" id="PF07689">
    <property type="entry name" value="KaiB"/>
    <property type="match status" value="1"/>
</dbReference>
<gene>
    <name evidence="2" type="ORF">PP769_18685</name>
</gene>
<dbReference type="Gene3D" id="3.40.30.10">
    <property type="entry name" value="Glutaredoxin"/>
    <property type="match status" value="1"/>
</dbReference>
<dbReference type="InterPro" id="IPR039022">
    <property type="entry name" value="KaiB-like"/>
</dbReference>
<feature type="domain" description="KaiB" evidence="1">
    <location>
        <begin position="24"/>
        <end position="106"/>
    </location>
</feature>
<dbReference type="PANTHER" id="PTHR41709:SF2">
    <property type="entry name" value="CIRCADIAN CLOCK PROTEIN KAIB2"/>
    <property type="match status" value="1"/>
</dbReference>
<proteinExistence type="predicted"/>
<reference evidence="2 3" key="1">
    <citation type="submission" date="2023-01" db="EMBL/GenBank/DDBJ databases">
        <title>Cultivation and genomic characterization of new, ubiquitous marine nitrite-oxidizing bacteria from the Nitrospirales.</title>
        <authorList>
            <person name="Mueller A.J."/>
            <person name="Daebeler A."/>
            <person name="Herbold C.W."/>
            <person name="Kirkegaard R.H."/>
            <person name="Daims H."/>
        </authorList>
    </citation>
    <scope>NUCLEOTIDE SEQUENCE [LARGE SCALE GENOMIC DNA]</scope>
    <source>
        <strain evidence="2 3">VA</strain>
    </source>
</reference>
<dbReference type="PANTHER" id="PTHR41709">
    <property type="entry name" value="KAIB-LIKE PROTEIN 1"/>
    <property type="match status" value="1"/>
</dbReference>
<keyword evidence="3" id="KW-1185">Reference proteome</keyword>
<protein>
    <submittedName>
        <fullName evidence="2">Circadian clock KaiB family protein</fullName>
    </submittedName>
</protein>
<accession>A0AA96JS87</accession>
<organism evidence="2 3">
    <name type="scientific">Candidatus Nitrospira allomarina</name>
    <dbReference type="NCBI Taxonomy" id="3020900"/>
    <lineage>
        <taxon>Bacteria</taxon>
        <taxon>Pseudomonadati</taxon>
        <taxon>Nitrospirota</taxon>
        <taxon>Nitrospiria</taxon>
        <taxon>Nitrospirales</taxon>
        <taxon>Nitrospiraceae</taxon>
        <taxon>Nitrospira</taxon>
    </lineage>
</organism>
<evidence type="ECO:0000313" key="3">
    <source>
        <dbReference type="Proteomes" id="UP001302719"/>
    </source>
</evidence>
<dbReference type="InterPro" id="IPR011649">
    <property type="entry name" value="KaiB_domain"/>
</dbReference>
<evidence type="ECO:0000259" key="1">
    <source>
        <dbReference type="SMART" id="SM01248"/>
    </source>
</evidence>
<dbReference type="EMBL" id="CP116967">
    <property type="protein sequence ID" value="WNM57973.1"/>
    <property type="molecule type" value="Genomic_DNA"/>
</dbReference>
<dbReference type="GO" id="GO:0048511">
    <property type="term" value="P:rhythmic process"/>
    <property type="evidence" value="ECO:0007669"/>
    <property type="project" value="InterPro"/>
</dbReference>
<dbReference type="RefSeq" id="WP_312643122.1">
    <property type="nucleotide sequence ID" value="NZ_CP116967.1"/>
</dbReference>
<dbReference type="CDD" id="cd02978">
    <property type="entry name" value="KaiB_like"/>
    <property type="match status" value="1"/>
</dbReference>
<sequence length="114" mass="12483">MNPRRPSTTGKVVPAGQDSGIRLRLYVTGVTSLSLRAMTNIKSICRDYLGDLNPDLQIIDLYRNPSSARAHQIFAAPTLIKEFPLPSCRIIGDLSKKDRVLHSLGLTPSPPLTS</sequence>
<dbReference type="KEGG" id="nall:PP769_18685"/>
<name>A0AA96JS87_9BACT</name>
<dbReference type="SMART" id="SM01248">
    <property type="entry name" value="KaiB"/>
    <property type="match status" value="1"/>
</dbReference>
<dbReference type="SUPFAM" id="SSF52833">
    <property type="entry name" value="Thioredoxin-like"/>
    <property type="match status" value="1"/>
</dbReference>
<dbReference type="Proteomes" id="UP001302719">
    <property type="component" value="Chromosome"/>
</dbReference>
<dbReference type="AlphaFoldDB" id="A0AA96JS87"/>
<dbReference type="InterPro" id="IPR036249">
    <property type="entry name" value="Thioredoxin-like_sf"/>
</dbReference>
<evidence type="ECO:0000313" key="2">
    <source>
        <dbReference type="EMBL" id="WNM57973.1"/>
    </source>
</evidence>